<feature type="compositionally biased region" description="Low complexity" evidence="4">
    <location>
        <begin position="604"/>
        <end position="629"/>
    </location>
</feature>
<feature type="region of interest" description="Disordered" evidence="4">
    <location>
        <begin position="186"/>
        <end position="209"/>
    </location>
</feature>
<dbReference type="STRING" id="691883.A0A058Z306"/>
<dbReference type="PROSITE" id="PS50297">
    <property type="entry name" value="ANK_REP_REGION"/>
    <property type="match status" value="2"/>
</dbReference>
<evidence type="ECO:0000256" key="2">
    <source>
        <dbReference type="ARBA" id="ARBA00023043"/>
    </source>
</evidence>
<dbReference type="PROSITE" id="PS50088">
    <property type="entry name" value="ANK_REPEAT"/>
    <property type="match status" value="2"/>
</dbReference>
<feature type="region of interest" description="Disordered" evidence="4">
    <location>
        <begin position="652"/>
        <end position="671"/>
    </location>
</feature>
<evidence type="ECO:0000256" key="3">
    <source>
        <dbReference type="PROSITE-ProRule" id="PRU00023"/>
    </source>
</evidence>
<feature type="repeat" description="ANK" evidence="3">
    <location>
        <begin position="445"/>
        <end position="477"/>
    </location>
</feature>
<dbReference type="Pfam" id="PF12796">
    <property type="entry name" value="Ank_2"/>
    <property type="match status" value="1"/>
</dbReference>
<feature type="region of interest" description="Disordered" evidence="4">
    <location>
        <begin position="1032"/>
        <end position="1051"/>
    </location>
</feature>
<feature type="compositionally biased region" description="Pro residues" evidence="4">
    <location>
        <begin position="44"/>
        <end position="56"/>
    </location>
</feature>
<feature type="region of interest" description="Disordered" evidence="4">
    <location>
        <begin position="1"/>
        <end position="75"/>
    </location>
</feature>
<protein>
    <submittedName>
        <fullName evidence="5">Uncharacterized protein</fullName>
    </submittedName>
</protein>
<keyword evidence="1" id="KW-0677">Repeat</keyword>
<dbReference type="InterPro" id="IPR036770">
    <property type="entry name" value="Ankyrin_rpt-contain_sf"/>
</dbReference>
<evidence type="ECO:0000256" key="1">
    <source>
        <dbReference type="ARBA" id="ARBA00022737"/>
    </source>
</evidence>
<dbReference type="OrthoDB" id="539213at2759"/>
<dbReference type="Gene3D" id="1.25.40.20">
    <property type="entry name" value="Ankyrin repeat-containing domain"/>
    <property type="match status" value="1"/>
</dbReference>
<feature type="compositionally biased region" description="Polar residues" evidence="4">
    <location>
        <begin position="521"/>
        <end position="535"/>
    </location>
</feature>
<feature type="region of interest" description="Disordered" evidence="4">
    <location>
        <begin position="362"/>
        <end position="410"/>
    </location>
</feature>
<dbReference type="SUPFAM" id="SSF48403">
    <property type="entry name" value="Ankyrin repeat"/>
    <property type="match status" value="1"/>
</dbReference>
<evidence type="ECO:0000313" key="6">
    <source>
        <dbReference type="Proteomes" id="UP000030693"/>
    </source>
</evidence>
<dbReference type="PANTHER" id="PTHR24166">
    <property type="entry name" value="ROLLING PEBBLES, ISOFORM B"/>
    <property type="match status" value="1"/>
</dbReference>
<feature type="compositionally biased region" description="Low complexity" evidence="4">
    <location>
        <begin position="909"/>
        <end position="934"/>
    </location>
</feature>
<feature type="region of interest" description="Disordered" evidence="4">
    <location>
        <begin position="899"/>
        <end position="945"/>
    </location>
</feature>
<feature type="region of interest" description="Disordered" evidence="4">
    <location>
        <begin position="972"/>
        <end position="994"/>
    </location>
</feature>
<feature type="compositionally biased region" description="Polar residues" evidence="4">
    <location>
        <begin position="653"/>
        <end position="662"/>
    </location>
</feature>
<proteinExistence type="predicted"/>
<feature type="compositionally biased region" description="Low complexity" evidence="4">
    <location>
        <begin position="57"/>
        <end position="69"/>
    </location>
</feature>
<dbReference type="InterPro" id="IPR050889">
    <property type="entry name" value="Dendritic_Spine_Reg/Scaffold"/>
</dbReference>
<evidence type="ECO:0000313" key="5">
    <source>
        <dbReference type="EMBL" id="KCV68679.1"/>
    </source>
</evidence>
<feature type="repeat" description="ANK" evidence="3">
    <location>
        <begin position="410"/>
        <end position="443"/>
    </location>
</feature>
<dbReference type="AlphaFoldDB" id="A0A058Z306"/>
<sequence>MAKSKNNQKSAPLTYGHATSSARSSPNFIQLNSPAHAPQDMAHTPPPNPAGAPPAAPFEAPAHPASASGPPLPRDLNLDPAEVIMSDFIEKAYRMRPEEFQSEESNSELANSEALRSHQSELPPVTFGSEVELLREAYSQLARHIDLTLNNCAAQSMDTSIFSRSFDEMLSTLNENPPNVWCHTCQKHHGSTSDSDDEHRSKPKDQRRFLFDELKRQNEDKERYYQHIVLKEDMHRKKLRAEADRLAKEKADAEALRRRERQEQERQARQAAQKERIDQQRIRSEVFSLIPTPGQIGRILELIDAHSLTLTGFELMEGGVRMPAGTLAGPGKHGHRETMLHLAARHANLEMIDFLLRAAGPEGDAADGGSSQASTGTGSATGSSGTGDSSGPFSHIPITGRPNVSDVDINGHQPLHTAAAAGAMRAVVHLVDNFGALIDARTVDTSATALHLAVGAGHADVVEALLQRGARHLLKDGLRREPLTIARQHLAALDTGSSSKIDPPVADRASLERIIFLLENTNTSGSGGTPQNEGSPSLRGGTPALNVAAPSASGQSDATADEALSEGGALESKADAASGARRPSPSDGAPAAATDKPSPEAGISSVVPVSKTSPSFGPAGPGFPESAGFGRIGGGSPFGAIGRQRDAGVATTLAGSQGGTPSTHDDAGPTHLALPAMLAGTAGGPSDPVAMASPPQVVPVPIMFHQTPSGLFKNSGYLLVSNRKDSLPPMLQTSYFNPLKRRNLDPSVPCILVSSLPEGAFMASLCKWNFQAGSMLHRELVAACSGVDWAARADAATGGGTQSAASGAATTPPPTTTVTPAGRGQPITGGPSAMAGATAGITPAGISSSDFSLGSTPGKRDRQQRLLSVLIFRPLDSPYIQAIATTDWHPLNDELLSSDANGVPGGAGAASSMPSATSTSIYSSRRPRRQTSTPTPAPAPAPAPAVRPRTYRLLWNVVVDLPVGPLISIRIPTNGSAPSEVDPGTEGGSPPPEDRDFKLLPDCLTSTLIPASVVDLVSNLMISRLLLPSPAGISSRESDPLSRLSGSGPASFSTPIDRLSCYYLSAASLHQSSMGR</sequence>
<dbReference type="EMBL" id="KB932208">
    <property type="protein sequence ID" value="KCV68679.1"/>
    <property type="molecule type" value="Genomic_DNA"/>
</dbReference>
<dbReference type="RefSeq" id="XP_009497111.1">
    <property type="nucleotide sequence ID" value="XM_009498836.1"/>
</dbReference>
<keyword evidence="6" id="KW-1185">Reference proteome</keyword>
<feature type="compositionally biased region" description="Low complexity" evidence="4">
    <location>
        <begin position="362"/>
        <end position="391"/>
    </location>
</feature>
<dbReference type="GeneID" id="20529695"/>
<name>A0A058Z306_FONAL</name>
<dbReference type="Proteomes" id="UP000030693">
    <property type="component" value="Unassembled WGS sequence"/>
</dbReference>
<feature type="region of interest" description="Disordered" evidence="4">
    <location>
        <begin position="244"/>
        <end position="277"/>
    </location>
</feature>
<accession>A0A058Z306</accession>
<feature type="compositionally biased region" description="Pro residues" evidence="4">
    <location>
        <begin position="935"/>
        <end position="945"/>
    </location>
</feature>
<gene>
    <name evidence="5" type="ORF">H696_04970</name>
</gene>
<dbReference type="Pfam" id="PF13606">
    <property type="entry name" value="Ank_3"/>
    <property type="match status" value="1"/>
</dbReference>
<feature type="region of interest" description="Disordered" evidence="4">
    <location>
        <begin position="797"/>
        <end position="841"/>
    </location>
</feature>
<feature type="compositionally biased region" description="Basic and acidic residues" evidence="4">
    <location>
        <begin position="197"/>
        <end position="209"/>
    </location>
</feature>
<feature type="compositionally biased region" description="Low complexity" evidence="4">
    <location>
        <begin position="797"/>
        <end position="822"/>
    </location>
</feature>
<keyword evidence="2 3" id="KW-0040">ANK repeat</keyword>
<organism evidence="5">
    <name type="scientific">Fonticula alba</name>
    <name type="common">Slime mold</name>
    <dbReference type="NCBI Taxonomy" id="691883"/>
    <lineage>
        <taxon>Eukaryota</taxon>
        <taxon>Rotosphaerida</taxon>
        <taxon>Fonticulaceae</taxon>
        <taxon>Fonticula</taxon>
    </lineage>
</organism>
<feature type="region of interest" description="Disordered" evidence="4">
    <location>
        <begin position="521"/>
        <end position="642"/>
    </location>
</feature>
<feature type="compositionally biased region" description="Polar residues" evidence="4">
    <location>
        <begin position="1"/>
        <end position="33"/>
    </location>
</feature>
<evidence type="ECO:0000256" key="4">
    <source>
        <dbReference type="SAM" id="MobiDB-lite"/>
    </source>
</evidence>
<reference evidence="5" key="1">
    <citation type="submission" date="2013-04" db="EMBL/GenBank/DDBJ databases">
        <title>The Genome Sequence of Fonticula alba ATCC 38817.</title>
        <authorList>
            <consortium name="The Broad Institute Genomics Platform"/>
            <person name="Russ C."/>
            <person name="Cuomo C."/>
            <person name="Burger G."/>
            <person name="Gray M.W."/>
            <person name="Holland P.W.H."/>
            <person name="King N."/>
            <person name="Lang F.B.F."/>
            <person name="Roger A.J."/>
            <person name="Ruiz-Trillo I."/>
            <person name="Brown M."/>
            <person name="Walker B."/>
            <person name="Young S."/>
            <person name="Zeng Q."/>
            <person name="Gargeya S."/>
            <person name="Fitzgerald M."/>
            <person name="Haas B."/>
            <person name="Abouelleil A."/>
            <person name="Allen A.W."/>
            <person name="Alvarado L."/>
            <person name="Arachchi H.M."/>
            <person name="Berlin A.M."/>
            <person name="Chapman S.B."/>
            <person name="Gainer-Dewar J."/>
            <person name="Goldberg J."/>
            <person name="Griggs A."/>
            <person name="Gujja S."/>
            <person name="Hansen M."/>
            <person name="Howarth C."/>
            <person name="Imamovic A."/>
            <person name="Ireland A."/>
            <person name="Larimer J."/>
            <person name="McCowan C."/>
            <person name="Murphy C."/>
            <person name="Pearson M."/>
            <person name="Poon T.W."/>
            <person name="Priest M."/>
            <person name="Roberts A."/>
            <person name="Saif S."/>
            <person name="Shea T."/>
            <person name="Sisk P."/>
            <person name="Sykes S."/>
            <person name="Wortman J."/>
            <person name="Nusbaum C."/>
            <person name="Birren B."/>
        </authorList>
    </citation>
    <scope>NUCLEOTIDE SEQUENCE [LARGE SCALE GENOMIC DNA]</scope>
    <source>
        <strain evidence="5">ATCC 38817</strain>
    </source>
</reference>
<dbReference type="SMART" id="SM00248">
    <property type="entry name" value="ANK"/>
    <property type="match status" value="3"/>
</dbReference>
<dbReference type="PANTHER" id="PTHR24166:SF48">
    <property type="entry name" value="PROTEIN VAPYRIN"/>
    <property type="match status" value="1"/>
</dbReference>
<dbReference type="InterPro" id="IPR002110">
    <property type="entry name" value="Ankyrin_rpt"/>
</dbReference>